<organism evidence="5 6">
    <name type="scientific">Ancylobacter rudongensis</name>
    <dbReference type="NCBI Taxonomy" id="177413"/>
    <lineage>
        <taxon>Bacteria</taxon>
        <taxon>Pseudomonadati</taxon>
        <taxon>Pseudomonadota</taxon>
        <taxon>Alphaproteobacteria</taxon>
        <taxon>Hyphomicrobiales</taxon>
        <taxon>Xanthobacteraceae</taxon>
        <taxon>Ancylobacter</taxon>
    </lineage>
</organism>
<dbReference type="InterPro" id="IPR036388">
    <property type="entry name" value="WH-like_DNA-bd_sf"/>
</dbReference>
<evidence type="ECO:0000256" key="3">
    <source>
        <dbReference type="ARBA" id="ARBA00023163"/>
    </source>
</evidence>
<dbReference type="InterPro" id="IPR008920">
    <property type="entry name" value="TF_FadR/GntR_C"/>
</dbReference>
<dbReference type="SUPFAM" id="SSF48008">
    <property type="entry name" value="GntR ligand-binding domain-like"/>
    <property type="match status" value="1"/>
</dbReference>
<dbReference type="CDD" id="cd07377">
    <property type="entry name" value="WHTH_GntR"/>
    <property type="match status" value="1"/>
</dbReference>
<dbReference type="AlphaFoldDB" id="A0A1G4SGG8"/>
<dbReference type="Pfam" id="PF00392">
    <property type="entry name" value="GntR"/>
    <property type="match status" value="1"/>
</dbReference>
<protein>
    <submittedName>
        <fullName evidence="5">Transcriptional regulator, GntR family</fullName>
    </submittedName>
</protein>
<dbReference type="SMART" id="SM00895">
    <property type="entry name" value="FCD"/>
    <property type="match status" value="1"/>
</dbReference>
<dbReference type="Gene3D" id="1.10.10.10">
    <property type="entry name" value="Winged helix-like DNA-binding domain superfamily/Winged helix DNA-binding domain"/>
    <property type="match status" value="1"/>
</dbReference>
<evidence type="ECO:0000256" key="2">
    <source>
        <dbReference type="ARBA" id="ARBA00023125"/>
    </source>
</evidence>
<dbReference type="Pfam" id="PF07729">
    <property type="entry name" value="FCD"/>
    <property type="match status" value="1"/>
</dbReference>
<dbReference type="InterPro" id="IPR011711">
    <property type="entry name" value="GntR_C"/>
</dbReference>
<dbReference type="PANTHER" id="PTHR43537">
    <property type="entry name" value="TRANSCRIPTIONAL REGULATOR, GNTR FAMILY"/>
    <property type="match status" value="1"/>
</dbReference>
<evidence type="ECO:0000259" key="4">
    <source>
        <dbReference type="PROSITE" id="PS50949"/>
    </source>
</evidence>
<dbReference type="EMBL" id="FMTP01000003">
    <property type="protein sequence ID" value="SCW68141.1"/>
    <property type="molecule type" value="Genomic_DNA"/>
</dbReference>
<gene>
    <name evidence="5" type="ORF">SAMN05660859_2191</name>
</gene>
<dbReference type="RefSeq" id="WP_091439228.1">
    <property type="nucleotide sequence ID" value="NZ_FMTP01000003.1"/>
</dbReference>
<proteinExistence type="predicted"/>
<dbReference type="Gene3D" id="1.20.120.530">
    <property type="entry name" value="GntR ligand-binding domain-like"/>
    <property type="match status" value="1"/>
</dbReference>
<dbReference type="PROSITE" id="PS50949">
    <property type="entry name" value="HTH_GNTR"/>
    <property type="match status" value="1"/>
</dbReference>
<evidence type="ECO:0000313" key="5">
    <source>
        <dbReference type="EMBL" id="SCW68141.1"/>
    </source>
</evidence>
<feature type="domain" description="HTH gntR-type" evidence="4">
    <location>
        <begin position="12"/>
        <end position="79"/>
    </location>
</feature>
<dbReference type="Proteomes" id="UP000198889">
    <property type="component" value="Unassembled WGS sequence"/>
</dbReference>
<keyword evidence="1" id="KW-0805">Transcription regulation</keyword>
<dbReference type="PRINTS" id="PR00035">
    <property type="entry name" value="HTHGNTR"/>
</dbReference>
<sequence length="221" mass="24295">MAAPAPEASEAGTLHEQIVNKLRAVLLNGELADGARIPEAQLCLRFGISRTPLREALKVLAAEGFIELRPNRGSIVAPIDPVEVGHLFEMKGTLEQMIGRLAAVRATAEDAARIERAHAALASPPEPAAYTALNQEFHRALALATHNPVLLQSYDNLQKRVLRLRFVVNENPQRVLESFGEHEGIMVAFRARARLDLAERLEEHNRLTGEAVRRTLKGESA</sequence>
<accession>A0A1G4SGG8</accession>
<reference evidence="6" key="1">
    <citation type="submission" date="2016-10" db="EMBL/GenBank/DDBJ databases">
        <authorList>
            <person name="Varghese N."/>
            <person name="Submissions S."/>
        </authorList>
    </citation>
    <scope>NUCLEOTIDE SEQUENCE [LARGE SCALE GENOMIC DNA]</scope>
    <source>
        <strain evidence="6">CGMCC 1.1761</strain>
    </source>
</reference>
<dbReference type="SMART" id="SM00345">
    <property type="entry name" value="HTH_GNTR"/>
    <property type="match status" value="1"/>
</dbReference>
<dbReference type="SUPFAM" id="SSF46785">
    <property type="entry name" value="Winged helix' DNA-binding domain"/>
    <property type="match status" value="1"/>
</dbReference>
<dbReference type="PANTHER" id="PTHR43537:SF50">
    <property type="entry name" value="TRANSCRIPTIONAL REGULATORY PROTEIN"/>
    <property type="match status" value="1"/>
</dbReference>
<keyword evidence="3" id="KW-0804">Transcription</keyword>
<evidence type="ECO:0000256" key="1">
    <source>
        <dbReference type="ARBA" id="ARBA00023015"/>
    </source>
</evidence>
<dbReference type="InterPro" id="IPR000524">
    <property type="entry name" value="Tscrpt_reg_HTH_GntR"/>
</dbReference>
<name>A0A1G4SGG8_9HYPH</name>
<dbReference type="GO" id="GO:0003700">
    <property type="term" value="F:DNA-binding transcription factor activity"/>
    <property type="evidence" value="ECO:0007669"/>
    <property type="project" value="InterPro"/>
</dbReference>
<evidence type="ECO:0000313" key="6">
    <source>
        <dbReference type="Proteomes" id="UP000198889"/>
    </source>
</evidence>
<keyword evidence="6" id="KW-1185">Reference proteome</keyword>
<dbReference type="STRING" id="177413.SAMN05660859_2191"/>
<dbReference type="GO" id="GO:0003677">
    <property type="term" value="F:DNA binding"/>
    <property type="evidence" value="ECO:0007669"/>
    <property type="project" value="UniProtKB-KW"/>
</dbReference>
<dbReference type="InterPro" id="IPR036390">
    <property type="entry name" value="WH_DNA-bd_sf"/>
</dbReference>
<keyword evidence="2" id="KW-0238">DNA-binding</keyword>